<accession>A0A4R0R5F7</accession>
<evidence type="ECO:0000256" key="4">
    <source>
        <dbReference type="ARBA" id="ARBA00023242"/>
    </source>
</evidence>
<feature type="compositionally biased region" description="Polar residues" evidence="5">
    <location>
        <begin position="522"/>
        <end position="534"/>
    </location>
</feature>
<keyword evidence="8" id="KW-1185">Reference proteome</keyword>
<dbReference type="PANTHER" id="PTHR31069">
    <property type="entry name" value="OLEATE-ACTIVATED TRANSCRIPTION FACTOR 1-RELATED"/>
    <property type="match status" value="1"/>
</dbReference>
<dbReference type="EMBL" id="RWJN01000353">
    <property type="protein sequence ID" value="TCD62680.1"/>
    <property type="molecule type" value="Genomic_DNA"/>
</dbReference>
<gene>
    <name evidence="7" type="ORF">EIP91_006573</name>
</gene>
<feature type="compositionally biased region" description="Low complexity" evidence="5">
    <location>
        <begin position="638"/>
        <end position="647"/>
    </location>
</feature>
<keyword evidence="2" id="KW-0238">DNA-binding</keyword>
<evidence type="ECO:0000313" key="7">
    <source>
        <dbReference type="EMBL" id="TCD62680.1"/>
    </source>
</evidence>
<dbReference type="SMART" id="SM00066">
    <property type="entry name" value="GAL4"/>
    <property type="match status" value="1"/>
</dbReference>
<feature type="compositionally biased region" description="Polar residues" evidence="5">
    <location>
        <begin position="211"/>
        <end position="221"/>
    </location>
</feature>
<evidence type="ECO:0000256" key="5">
    <source>
        <dbReference type="SAM" id="MobiDB-lite"/>
    </source>
</evidence>
<dbReference type="InterPro" id="IPR001138">
    <property type="entry name" value="Zn2Cys6_DnaBD"/>
</dbReference>
<comment type="caution">
    <text evidence="7">The sequence shown here is derived from an EMBL/GenBank/DDBJ whole genome shotgun (WGS) entry which is preliminary data.</text>
</comment>
<dbReference type="GO" id="GO:0003677">
    <property type="term" value="F:DNA binding"/>
    <property type="evidence" value="ECO:0007669"/>
    <property type="project" value="UniProtKB-KW"/>
</dbReference>
<feature type="region of interest" description="Disordered" evidence="5">
    <location>
        <begin position="387"/>
        <end position="460"/>
    </location>
</feature>
<evidence type="ECO:0000313" key="8">
    <source>
        <dbReference type="Proteomes" id="UP000292702"/>
    </source>
</evidence>
<dbReference type="STRING" id="92696.A0A4R0R5F7"/>
<dbReference type="OrthoDB" id="39175at2759"/>
<dbReference type="InterPro" id="IPR050675">
    <property type="entry name" value="OAF3"/>
</dbReference>
<dbReference type="Gene3D" id="4.10.240.10">
    <property type="entry name" value="Zn(2)-C6 fungal-type DNA-binding domain"/>
    <property type="match status" value="1"/>
</dbReference>
<protein>
    <recommendedName>
        <fullName evidence="6">Zn(2)-C6 fungal-type domain-containing protein</fullName>
    </recommendedName>
</protein>
<feature type="compositionally biased region" description="Pro residues" evidence="5">
    <location>
        <begin position="123"/>
        <end position="138"/>
    </location>
</feature>
<feature type="compositionally biased region" description="Pro residues" evidence="5">
    <location>
        <begin position="568"/>
        <end position="578"/>
    </location>
</feature>
<feature type="compositionally biased region" description="Low complexity" evidence="5">
    <location>
        <begin position="162"/>
        <end position="172"/>
    </location>
</feature>
<organism evidence="7 8">
    <name type="scientific">Steccherinum ochraceum</name>
    <dbReference type="NCBI Taxonomy" id="92696"/>
    <lineage>
        <taxon>Eukaryota</taxon>
        <taxon>Fungi</taxon>
        <taxon>Dikarya</taxon>
        <taxon>Basidiomycota</taxon>
        <taxon>Agaricomycotina</taxon>
        <taxon>Agaricomycetes</taxon>
        <taxon>Polyporales</taxon>
        <taxon>Steccherinaceae</taxon>
        <taxon>Steccherinum</taxon>
    </lineage>
</organism>
<evidence type="ECO:0000256" key="2">
    <source>
        <dbReference type="ARBA" id="ARBA00023125"/>
    </source>
</evidence>
<dbReference type="Pfam" id="PF00172">
    <property type="entry name" value="Zn_clus"/>
    <property type="match status" value="1"/>
</dbReference>
<dbReference type="InterPro" id="IPR036864">
    <property type="entry name" value="Zn2-C6_fun-type_DNA-bd_sf"/>
</dbReference>
<dbReference type="CDD" id="cd00067">
    <property type="entry name" value="GAL4"/>
    <property type="match status" value="1"/>
</dbReference>
<reference evidence="7 8" key="1">
    <citation type="submission" date="2018-11" db="EMBL/GenBank/DDBJ databases">
        <title>Genome assembly of Steccherinum ochraceum LE-BIN_3174, the white-rot fungus of the Steccherinaceae family (The Residual Polyporoid clade, Polyporales, Basidiomycota).</title>
        <authorList>
            <person name="Fedorova T.V."/>
            <person name="Glazunova O.A."/>
            <person name="Landesman E.O."/>
            <person name="Moiseenko K.V."/>
            <person name="Psurtseva N.V."/>
            <person name="Savinova O.S."/>
            <person name="Shakhova N.V."/>
            <person name="Tyazhelova T.V."/>
            <person name="Vasina D.V."/>
        </authorList>
    </citation>
    <scope>NUCLEOTIDE SEQUENCE [LARGE SCALE GENOMIC DNA]</scope>
    <source>
        <strain evidence="7 8">LE-BIN_3174</strain>
    </source>
</reference>
<dbReference type="AlphaFoldDB" id="A0A4R0R5F7"/>
<feature type="compositionally biased region" description="Basic and acidic residues" evidence="5">
    <location>
        <begin position="189"/>
        <end position="203"/>
    </location>
</feature>
<dbReference type="PROSITE" id="PS50048">
    <property type="entry name" value="ZN2_CY6_FUNGAL_2"/>
    <property type="match status" value="1"/>
</dbReference>
<feature type="compositionally biased region" description="Pro residues" evidence="5">
    <location>
        <begin position="681"/>
        <end position="692"/>
    </location>
</feature>
<feature type="compositionally biased region" description="Basic and acidic residues" evidence="5">
    <location>
        <begin position="655"/>
        <end position="670"/>
    </location>
</feature>
<feature type="region of interest" description="Disordered" evidence="5">
    <location>
        <begin position="268"/>
        <end position="372"/>
    </location>
</feature>
<sequence length="692" mass="76029">MPPLRNTAAVQAEEPAPSSDTEAAYEARELSQREQAAQSFRSGQYPRPSMSHSPNIFEEGSSAGGGGVAGRGEMGGGGRQHPMAMAGMGRGFDPAEAGRSSEHPDYSHPQYPTPLRSSYTRTQPPPPQGPFYNTPPPASGSFYQESTFTYPPPPPPGHREQQQQQQQASLPPAWHAVREPEAGPSFQHIDFESYIDSRGRQDWRPVPSPDTRASQASSSYDPRNRYPPPHEVPYGTAYWQQQYETAYLDPAPDTRYQQLRPDYRGEYYHVESFQRRPPSVTEQESRLPGPSSSRQIYHHPQQHSLYPPGRGLSEHDREAAVFAAHLSPFTQERHTGSPGHPAHPSQAPPAYAEQRIHGIGRGYSEPAAGDDPLSLQSLAIHSQQPQTPIIYPPLNRPHQSPPEEDDGATERSAEKETTVDHRSEAGETSSSLGKRRAGPESEAAEDDDSSPRPKKVSKKTAIACNFCRGRKLKCDGQTPTCRNCDKRSLPCEYALFPRRRGPGKAPKGSKKHAKAALMRASTDFSLTPSAGLSGQQQPVERRPRPRGTIDTLPEYTVNPGMGVSVLDPGPPPPPPPPGMAGHEMEQQEQFQRSLGQQVVFPVEPWVGPERTAGPSGSSSSERREFVTGRSESDVQTLPPMMQQQQQQAPPPGQQDEGHDVHDQRHERHDTTGMYKFIQEGFPPPPPPPGPGG</sequence>
<feature type="compositionally biased region" description="Polar residues" evidence="5">
    <location>
        <begin position="33"/>
        <end position="42"/>
    </location>
</feature>
<feature type="compositionally biased region" description="Polar residues" evidence="5">
    <location>
        <begin position="587"/>
        <end position="596"/>
    </location>
</feature>
<keyword evidence="1" id="KW-0805">Transcription regulation</keyword>
<dbReference type="GO" id="GO:0008270">
    <property type="term" value="F:zinc ion binding"/>
    <property type="evidence" value="ECO:0007669"/>
    <property type="project" value="InterPro"/>
</dbReference>
<dbReference type="PANTHER" id="PTHR31069:SF32">
    <property type="entry name" value="ARGININE METABOLISM REGULATION PROTEIN II"/>
    <property type="match status" value="1"/>
</dbReference>
<dbReference type="Proteomes" id="UP000292702">
    <property type="component" value="Unassembled WGS sequence"/>
</dbReference>
<keyword evidence="4" id="KW-0539">Nucleus</keyword>
<dbReference type="PROSITE" id="PS00463">
    <property type="entry name" value="ZN2_CY6_FUNGAL_1"/>
    <property type="match status" value="1"/>
</dbReference>
<feature type="domain" description="Zn(2)-C6 fungal-type" evidence="6">
    <location>
        <begin position="463"/>
        <end position="493"/>
    </location>
</feature>
<dbReference type="GO" id="GO:0000981">
    <property type="term" value="F:DNA-binding transcription factor activity, RNA polymerase II-specific"/>
    <property type="evidence" value="ECO:0007669"/>
    <property type="project" value="InterPro"/>
</dbReference>
<feature type="region of interest" description="Disordered" evidence="5">
    <location>
        <begin position="496"/>
        <end position="692"/>
    </location>
</feature>
<feature type="compositionally biased region" description="Basic and acidic residues" evidence="5">
    <location>
        <begin position="620"/>
        <end position="632"/>
    </location>
</feature>
<evidence type="ECO:0000256" key="3">
    <source>
        <dbReference type="ARBA" id="ARBA00023163"/>
    </source>
</evidence>
<name>A0A4R0R5F7_9APHY</name>
<evidence type="ECO:0000259" key="6">
    <source>
        <dbReference type="PROSITE" id="PS50048"/>
    </source>
</evidence>
<feature type="compositionally biased region" description="Basic and acidic residues" evidence="5">
    <location>
        <begin position="408"/>
        <end position="425"/>
    </location>
</feature>
<feature type="compositionally biased region" description="Basic residues" evidence="5">
    <location>
        <begin position="497"/>
        <end position="514"/>
    </location>
</feature>
<evidence type="ECO:0000256" key="1">
    <source>
        <dbReference type="ARBA" id="ARBA00023015"/>
    </source>
</evidence>
<feature type="region of interest" description="Disordered" evidence="5">
    <location>
        <begin position="1"/>
        <end position="234"/>
    </location>
</feature>
<feature type="compositionally biased region" description="Gly residues" evidence="5">
    <location>
        <begin position="62"/>
        <end position="79"/>
    </location>
</feature>
<proteinExistence type="predicted"/>
<dbReference type="SUPFAM" id="SSF57701">
    <property type="entry name" value="Zn2/Cys6 DNA-binding domain"/>
    <property type="match status" value="1"/>
</dbReference>
<keyword evidence="3" id="KW-0804">Transcription</keyword>